<evidence type="ECO:0000313" key="1">
    <source>
        <dbReference type="Proteomes" id="UP000887576"/>
    </source>
</evidence>
<organism evidence="1 2">
    <name type="scientific">Panagrolaimus sp. JU765</name>
    <dbReference type="NCBI Taxonomy" id="591449"/>
    <lineage>
        <taxon>Eukaryota</taxon>
        <taxon>Metazoa</taxon>
        <taxon>Ecdysozoa</taxon>
        <taxon>Nematoda</taxon>
        <taxon>Chromadorea</taxon>
        <taxon>Rhabditida</taxon>
        <taxon>Tylenchina</taxon>
        <taxon>Panagrolaimomorpha</taxon>
        <taxon>Panagrolaimoidea</taxon>
        <taxon>Panagrolaimidae</taxon>
        <taxon>Panagrolaimus</taxon>
    </lineage>
</organism>
<dbReference type="WBParaSite" id="JU765_v2.g11021.t1">
    <property type="protein sequence ID" value="JU765_v2.g11021.t1"/>
    <property type="gene ID" value="JU765_v2.g11021"/>
</dbReference>
<protein>
    <submittedName>
        <fullName evidence="2">Glucosylceramidase</fullName>
    </submittedName>
</protein>
<reference evidence="2" key="1">
    <citation type="submission" date="2022-11" db="UniProtKB">
        <authorList>
            <consortium name="WormBaseParasite"/>
        </authorList>
    </citation>
    <scope>IDENTIFICATION</scope>
</reference>
<accession>A0AC34PXZ5</accession>
<name>A0AC34PXZ5_9BILA</name>
<proteinExistence type="predicted"/>
<evidence type="ECO:0000313" key="2">
    <source>
        <dbReference type="WBParaSite" id="JU765_v2.g11021.t1"/>
    </source>
</evidence>
<sequence length="521" mass="58196">MVQSRILLFLIIGISVIAGLKTCIPRYSPGADTRIECVCNATYCDEFPPLGVLSSGQAAIYKSSMSGKRFERTDGIFKNSKAESKFKVVNAIFNDTNKYQTIIGFGGAFTDAAGYNALMLSAAAQDNLLQAYFGDVGIGYTVGRVPVASCDFSLHEYSYCDTDGDFNMTTFNLTQEDFLYKIPFIKKASQFSHGKLQLFSTPWSAPGWMKTNGDMVGHGQLKGTVGGQYYQAFALYYYKFFEAYHKQGIDFWGMTVLNEPFSNGNWQIMTLTADQERVLVKSNLGPLLKSNNITKDVKIMIHDDQRSTIVNFVDPILADADAAKYVDGLAVHWYDDSITDPAILTQVHNKHPDKWILATEACTGYNSIAQGGMQGDWNRALLYSYDIITDLQNWATGWTDWNLFLNENGGPNWVGNLVDAPITISNHSDEFYKQPMYYALGHFSKFLQTGSQRVDLSTNSVSTDYLEYVGFVTPNNQRVAVFDNRQKSDTYTIALTDAKTGKTVNFDMEPRSFATVVWNGN</sequence>
<dbReference type="Proteomes" id="UP000887576">
    <property type="component" value="Unplaced"/>
</dbReference>